<name>A0AAV7SQ59_PLEWA</name>
<accession>A0AAV7SQ59</accession>
<reference evidence="2" key="1">
    <citation type="journal article" date="2022" name="bioRxiv">
        <title>Sequencing and chromosome-scale assembly of the giantPleurodeles waltlgenome.</title>
        <authorList>
            <person name="Brown T."/>
            <person name="Elewa A."/>
            <person name="Iarovenko S."/>
            <person name="Subramanian E."/>
            <person name="Araus A.J."/>
            <person name="Petzold A."/>
            <person name="Susuki M."/>
            <person name="Suzuki K.-i.T."/>
            <person name="Hayashi T."/>
            <person name="Toyoda A."/>
            <person name="Oliveira C."/>
            <person name="Osipova E."/>
            <person name="Leigh N.D."/>
            <person name="Simon A."/>
            <person name="Yun M.H."/>
        </authorList>
    </citation>
    <scope>NUCLEOTIDE SEQUENCE</scope>
    <source>
        <strain evidence="2">20211129_DDA</strain>
        <tissue evidence="2">Liver</tissue>
    </source>
</reference>
<dbReference type="EMBL" id="JANPWB010000008">
    <property type="protein sequence ID" value="KAJ1166136.1"/>
    <property type="molecule type" value="Genomic_DNA"/>
</dbReference>
<proteinExistence type="predicted"/>
<comment type="caution">
    <text evidence="2">The sequence shown here is derived from an EMBL/GenBank/DDBJ whole genome shotgun (WGS) entry which is preliminary data.</text>
</comment>
<keyword evidence="3" id="KW-1185">Reference proteome</keyword>
<feature type="non-terminal residue" evidence="2">
    <location>
        <position position="1"/>
    </location>
</feature>
<evidence type="ECO:0000313" key="2">
    <source>
        <dbReference type="EMBL" id="KAJ1166136.1"/>
    </source>
</evidence>
<dbReference type="Proteomes" id="UP001066276">
    <property type="component" value="Chromosome 4_2"/>
</dbReference>
<gene>
    <name evidence="2" type="ORF">NDU88_006545</name>
</gene>
<protein>
    <submittedName>
        <fullName evidence="2">Uncharacterized protein</fullName>
    </submittedName>
</protein>
<evidence type="ECO:0000313" key="3">
    <source>
        <dbReference type="Proteomes" id="UP001066276"/>
    </source>
</evidence>
<evidence type="ECO:0000256" key="1">
    <source>
        <dbReference type="SAM" id="MobiDB-lite"/>
    </source>
</evidence>
<feature type="non-terminal residue" evidence="2">
    <location>
        <position position="65"/>
    </location>
</feature>
<feature type="region of interest" description="Disordered" evidence="1">
    <location>
        <begin position="42"/>
        <end position="65"/>
    </location>
</feature>
<dbReference type="AlphaFoldDB" id="A0AAV7SQ59"/>
<sequence>WKAPLEYLKNSQLWHTYPRTTQESTNGSFQWMLVPRLSDGRVCSGARPRRGGPVSPKTIEKNGKK</sequence>
<organism evidence="2 3">
    <name type="scientific">Pleurodeles waltl</name>
    <name type="common">Iberian ribbed newt</name>
    <dbReference type="NCBI Taxonomy" id="8319"/>
    <lineage>
        <taxon>Eukaryota</taxon>
        <taxon>Metazoa</taxon>
        <taxon>Chordata</taxon>
        <taxon>Craniata</taxon>
        <taxon>Vertebrata</taxon>
        <taxon>Euteleostomi</taxon>
        <taxon>Amphibia</taxon>
        <taxon>Batrachia</taxon>
        <taxon>Caudata</taxon>
        <taxon>Salamandroidea</taxon>
        <taxon>Salamandridae</taxon>
        <taxon>Pleurodelinae</taxon>
        <taxon>Pleurodeles</taxon>
    </lineage>
</organism>